<evidence type="ECO:0000313" key="13">
    <source>
        <dbReference type="EMBL" id="EXI85937.1"/>
    </source>
</evidence>
<gene>
    <name evidence="13" type="primary">glgB_2</name>
    <name evidence="10" type="synonym">glgB</name>
    <name evidence="13" type="ORF">AW11_03269</name>
</gene>
<dbReference type="PANTHER" id="PTHR43651:SF3">
    <property type="entry name" value="1,4-ALPHA-GLUCAN-BRANCHING ENZYME"/>
    <property type="match status" value="1"/>
</dbReference>
<dbReference type="GO" id="GO:0043169">
    <property type="term" value="F:cation binding"/>
    <property type="evidence" value="ECO:0007669"/>
    <property type="project" value="InterPro"/>
</dbReference>
<dbReference type="UniPathway" id="UPA00164"/>
<dbReference type="CDD" id="cd11322">
    <property type="entry name" value="AmyAc_Glg_BE"/>
    <property type="match status" value="1"/>
</dbReference>
<comment type="function">
    <text evidence="2 10">Catalyzes the formation of the alpha-1,6-glucosidic linkages in glycogen by scission of a 1,4-alpha-linked oligosaccharide from growing alpha-1,4-glucan chains and the subsequent attachment of the oligosaccharide to the alpha-1,6 position.</text>
</comment>
<feature type="domain" description="Glycosyl hydrolase family 13 catalytic" evidence="12">
    <location>
        <begin position="254"/>
        <end position="608"/>
    </location>
</feature>
<evidence type="ECO:0000256" key="2">
    <source>
        <dbReference type="ARBA" id="ARBA00002953"/>
    </source>
</evidence>
<evidence type="ECO:0000256" key="9">
    <source>
        <dbReference type="ARBA" id="ARBA00023277"/>
    </source>
</evidence>
<dbReference type="InterPro" id="IPR017853">
    <property type="entry name" value="GH"/>
</dbReference>
<dbReference type="InterPro" id="IPR054169">
    <property type="entry name" value="GlgB_N"/>
</dbReference>
<comment type="pathway">
    <text evidence="3 10">Glycan biosynthesis; glycogen biosynthesis.</text>
</comment>
<evidence type="ECO:0000256" key="3">
    <source>
        <dbReference type="ARBA" id="ARBA00004964"/>
    </source>
</evidence>
<dbReference type="CDD" id="cd02855">
    <property type="entry name" value="E_set_GBE_prok_N"/>
    <property type="match status" value="1"/>
</dbReference>
<feature type="active site" description="Proton donor" evidence="10 11">
    <location>
        <position position="462"/>
    </location>
</feature>
<dbReference type="InterPro" id="IPR014756">
    <property type="entry name" value="Ig_E-set"/>
</dbReference>
<dbReference type="Pfam" id="PF22019">
    <property type="entry name" value="GlgB_N"/>
    <property type="match status" value="1"/>
</dbReference>
<dbReference type="SUPFAM" id="SSF51445">
    <property type="entry name" value="(Trans)glycosidases"/>
    <property type="match status" value="1"/>
</dbReference>
<keyword evidence="8 10" id="KW-0320">Glycogen biosynthesis</keyword>
<keyword evidence="6 10" id="KW-0328">Glycosyltransferase</keyword>
<evidence type="ECO:0000256" key="4">
    <source>
        <dbReference type="ARBA" id="ARBA00009000"/>
    </source>
</evidence>
<evidence type="ECO:0000259" key="12">
    <source>
        <dbReference type="SMART" id="SM00642"/>
    </source>
</evidence>
<protein>
    <recommendedName>
        <fullName evidence="10">1,4-alpha-glucan branching enzyme GlgB</fullName>
        <ecNumber evidence="10">2.4.1.18</ecNumber>
    </recommendedName>
    <alternativeName>
        <fullName evidence="10">1,4-alpha-D-glucan:1,4-alpha-D-glucan 6-glucosyl-transferase</fullName>
    </alternativeName>
    <alternativeName>
        <fullName evidence="10">Alpha-(1-&gt;4)-glucan branching enzyme</fullName>
    </alternativeName>
    <alternativeName>
        <fullName evidence="10">Glycogen branching enzyme</fullName>
        <shortName evidence="10">BE</shortName>
    </alternativeName>
</protein>
<evidence type="ECO:0000313" key="14">
    <source>
        <dbReference type="Proteomes" id="UP000022141"/>
    </source>
</evidence>
<dbReference type="NCBIfam" id="TIGR01515">
    <property type="entry name" value="branching_enzym"/>
    <property type="match status" value="1"/>
</dbReference>
<dbReference type="Gene3D" id="3.20.20.80">
    <property type="entry name" value="Glycosidases"/>
    <property type="match status" value="1"/>
</dbReference>
<dbReference type="Gene3D" id="2.60.40.10">
    <property type="entry name" value="Immunoglobulins"/>
    <property type="match status" value="1"/>
</dbReference>
<dbReference type="InterPro" id="IPR006047">
    <property type="entry name" value="GH13_cat_dom"/>
</dbReference>
<dbReference type="FunFam" id="2.60.40.10:FF:000169">
    <property type="entry name" value="1,4-alpha-glucan branching enzyme GlgB"/>
    <property type="match status" value="1"/>
</dbReference>
<dbReference type="SUPFAM" id="SSF51011">
    <property type="entry name" value="Glycosyl hydrolase domain"/>
    <property type="match status" value="1"/>
</dbReference>
<keyword evidence="9 10" id="KW-0119">Carbohydrate metabolism</keyword>
<dbReference type="InterPro" id="IPR013780">
    <property type="entry name" value="Glyco_hydro_b"/>
</dbReference>
<evidence type="ECO:0000256" key="1">
    <source>
        <dbReference type="ARBA" id="ARBA00000826"/>
    </source>
</evidence>
<evidence type="ECO:0000256" key="6">
    <source>
        <dbReference type="ARBA" id="ARBA00022676"/>
    </source>
</evidence>
<dbReference type="GO" id="GO:0004553">
    <property type="term" value="F:hydrolase activity, hydrolyzing O-glycosyl compounds"/>
    <property type="evidence" value="ECO:0007669"/>
    <property type="project" value="InterPro"/>
</dbReference>
<evidence type="ECO:0000256" key="7">
    <source>
        <dbReference type="ARBA" id="ARBA00022679"/>
    </source>
</evidence>
<dbReference type="PANTHER" id="PTHR43651">
    <property type="entry name" value="1,4-ALPHA-GLUCAN-BRANCHING ENZYME"/>
    <property type="match status" value="1"/>
</dbReference>
<dbReference type="Pfam" id="PF02922">
    <property type="entry name" value="CBM_48"/>
    <property type="match status" value="1"/>
</dbReference>
<keyword evidence="14" id="KW-1185">Reference proteome</keyword>
<dbReference type="GO" id="GO:0005978">
    <property type="term" value="P:glycogen biosynthetic process"/>
    <property type="evidence" value="ECO:0007669"/>
    <property type="project" value="UniProtKB-UniRule"/>
</dbReference>
<dbReference type="FunFam" id="3.20.20.80:FF:000003">
    <property type="entry name" value="1,4-alpha-glucan branching enzyme GlgB"/>
    <property type="match status" value="1"/>
</dbReference>
<evidence type="ECO:0000256" key="10">
    <source>
        <dbReference type="HAMAP-Rule" id="MF_00685"/>
    </source>
</evidence>
<comment type="caution">
    <text evidence="13">The sequence shown here is derived from an EMBL/GenBank/DDBJ whole genome shotgun (WGS) entry which is preliminary data.</text>
</comment>
<proteinExistence type="inferred from homology"/>
<dbReference type="InterPro" id="IPR006407">
    <property type="entry name" value="GlgB"/>
</dbReference>
<dbReference type="AlphaFoldDB" id="A0A011Q9K5"/>
<dbReference type="SUPFAM" id="SSF81296">
    <property type="entry name" value="E set domains"/>
    <property type="match status" value="2"/>
</dbReference>
<accession>A0A011Q9K5</accession>
<dbReference type="InterPro" id="IPR004193">
    <property type="entry name" value="Glyco_hydro_13_N"/>
</dbReference>
<dbReference type="InterPro" id="IPR037439">
    <property type="entry name" value="Branching_enzy"/>
</dbReference>
<dbReference type="Proteomes" id="UP000022141">
    <property type="component" value="Unassembled WGS sequence"/>
</dbReference>
<comment type="subunit">
    <text evidence="10">Monomer.</text>
</comment>
<dbReference type="Pfam" id="PF00128">
    <property type="entry name" value="Alpha-amylase"/>
    <property type="match status" value="1"/>
</dbReference>
<evidence type="ECO:0000256" key="8">
    <source>
        <dbReference type="ARBA" id="ARBA00023056"/>
    </source>
</evidence>
<dbReference type="SMART" id="SM00642">
    <property type="entry name" value="Aamy"/>
    <property type="match status" value="1"/>
</dbReference>
<comment type="catalytic activity">
    <reaction evidence="1 10">
        <text>Transfers a segment of a (1-&gt;4)-alpha-D-glucan chain to a primary hydroxy group in a similar glucan chain.</text>
        <dbReference type="EC" id="2.4.1.18"/>
    </reaction>
</comment>
<dbReference type="InterPro" id="IPR044143">
    <property type="entry name" value="GlgB_N_E_set_prok"/>
</dbReference>
<dbReference type="FunFam" id="2.60.40.1180:FF:000002">
    <property type="entry name" value="1,4-alpha-glucan branching enzyme GlgB"/>
    <property type="match status" value="1"/>
</dbReference>
<dbReference type="EC" id="2.4.1.18" evidence="10"/>
<keyword evidence="7 10" id="KW-0808">Transferase</keyword>
<keyword evidence="5 10" id="KW-0321">Glycogen metabolism</keyword>
<comment type="similarity">
    <text evidence="4 10">Belongs to the glycosyl hydrolase 13 family. GlgB subfamily.</text>
</comment>
<dbReference type="InterPro" id="IPR006048">
    <property type="entry name" value="A-amylase/branching_C"/>
</dbReference>
<reference evidence="13" key="1">
    <citation type="submission" date="2014-02" db="EMBL/GenBank/DDBJ databases">
        <title>Expanding our view of genomic diversity in Candidatus Accumulibacter clades.</title>
        <authorList>
            <person name="Skennerton C.T."/>
            <person name="Barr J.J."/>
            <person name="Slater F.R."/>
            <person name="Bond P.L."/>
            <person name="Tyson G.W."/>
        </authorList>
    </citation>
    <scope>NUCLEOTIDE SEQUENCE [LARGE SCALE GENOMIC DNA]</scope>
</reference>
<dbReference type="eggNOG" id="COG0296">
    <property type="taxonomic scope" value="Bacteria"/>
</dbReference>
<evidence type="ECO:0000256" key="11">
    <source>
        <dbReference type="PIRSR" id="PIRSR000463-1"/>
    </source>
</evidence>
<dbReference type="STRING" id="1454004.AW11_03269"/>
<dbReference type="NCBIfam" id="NF008967">
    <property type="entry name" value="PRK12313.1"/>
    <property type="match status" value="1"/>
</dbReference>
<sequence length="729" mass="83902">MKQAEKMTRPSLNDNHIKIIKARHHDPFEVLGKHPDESGVNVCVYIPHAVEVSILEGNRRLERIGESDFFTWRGAANDVPEHYRLIWLDDAHRQHIAHDPYSYAPQIGDLDLHLLSAGNHRHAYNILGANCREVDGVAGVLFAVWAPNAERVSVVGDFNRWDGRRHQMRVRPGSGVWEIFIPDLAPGAFYRFEIRNRHSGEVLLKSDPYGQQFEARPKTASIVVGDSEHVWQDGEWMAKRALWDWQHAPMSVYEVHLGSWQRGPEGEFLNYRELAVRLVDYVTRMGFTHVELLPVTEHPFDLSWGYQATGYFAPTSRFGTPDDFRFFVDHLHAHHIGVILDWVPAHFPKDAYALARFDGTALYEHEDPRKGEHLDWSTLIFNFGRNEVRNFLVASALYWLREMHLDGLRVDAVASMLYLDYSREDWIPNMYGGRENLEAIDFLRELNSVAHVECPGALVIAEESTSWPQVTRPVYLGGLGFDIKWNMGWMNDTLRYIAQEPIYRQYHHNLLTFSMLYSFTENFMLPFSHDEVVHGKGSMLNKMPGDEWQRFANLRTLYSYMFTHPGKKLLFMGTEFGQGLEWNSAGVLDWYVLEYPLHSGMQRMVADLNHLYRDTPALYGHEFEWTGFEWIDCNDSAQSILSFVRRAGSEFVIVVVNLTPVPRTNYRIGVPDEGAYAEIFNSDSHFYGGSNLGNGQDSLIAHSLPWMNRSHSLEVTVPPLATIVLKPVR</sequence>
<name>A0A011Q9K5_ACCRE</name>
<evidence type="ECO:0000256" key="5">
    <source>
        <dbReference type="ARBA" id="ARBA00022600"/>
    </source>
</evidence>
<dbReference type="HAMAP" id="MF_00685">
    <property type="entry name" value="GlgB"/>
    <property type="match status" value="1"/>
</dbReference>
<dbReference type="Gene3D" id="2.60.40.1180">
    <property type="entry name" value="Golgi alpha-mannosidase II"/>
    <property type="match status" value="1"/>
</dbReference>
<dbReference type="InterPro" id="IPR013783">
    <property type="entry name" value="Ig-like_fold"/>
</dbReference>
<organism evidence="13 14">
    <name type="scientific">Accumulibacter regalis</name>
    <dbReference type="NCBI Taxonomy" id="522306"/>
    <lineage>
        <taxon>Bacteria</taxon>
        <taxon>Pseudomonadati</taxon>
        <taxon>Pseudomonadota</taxon>
        <taxon>Betaproteobacteria</taxon>
        <taxon>Candidatus Accumulibacter</taxon>
    </lineage>
</organism>
<dbReference type="Pfam" id="PF02806">
    <property type="entry name" value="Alpha-amylase_C"/>
    <property type="match status" value="1"/>
</dbReference>
<feature type="active site" description="Nucleophile" evidence="10 11">
    <location>
        <position position="411"/>
    </location>
</feature>
<dbReference type="GO" id="GO:0003844">
    <property type="term" value="F:1,4-alpha-glucan branching enzyme activity"/>
    <property type="evidence" value="ECO:0007669"/>
    <property type="project" value="UniProtKB-UniRule"/>
</dbReference>
<dbReference type="EMBL" id="JEMY01000047">
    <property type="protein sequence ID" value="EXI85937.1"/>
    <property type="molecule type" value="Genomic_DNA"/>
</dbReference>
<dbReference type="PIRSF" id="PIRSF000463">
    <property type="entry name" value="GlgB"/>
    <property type="match status" value="1"/>
</dbReference>
<dbReference type="GO" id="GO:0005829">
    <property type="term" value="C:cytosol"/>
    <property type="evidence" value="ECO:0007669"/>
    <property type="project" value="TreeGrafter"/>
</dbReference>
<dbReference type="PATRIC" id="fig|1454004.3.peg.3372"/>
<dbReference type="NCBIfam" id="NF003811">
    <property type="entry name" value="PRK05402.1"/>
    <property type="match status" value="1"/>
</dbReference>